<evidence type="ECO:0000313" key="4">
    <source>
        <dbReference type="Proteomes" id="UP001642540"/>
    </source>
</evidence>
<evidence type="ECO:0008006" key="5">
    <source>
        <dbReference type="Google" id="ProtNLM"/>
    </source>
</evidence>
<dbReference type="Pfam" id="PF00167">
    <property type="entry name" value="FGF"/>
    <property type="match status" value="1"/>
</dbReference>
<gene>
    <name evidence="3" type="ORF">ODALV1_LOCUS29661</name>
</gene>
<name>A0ABP1S579_9HEXA</name>
<dbReference type="InterPro" id="IPR008996">
    <property type="entry name" value="IL1/FGF"/>
</dbReference>
<keyword evidence="4" id="KW-1185">Reference proteome</keyword>
<dbReference type="EMBL" id="CAXLJM020000158">
    <property type="protein sequence ID" value="CAL8143527.1"/>
    <property type="molecule type" value="Genomic_DNA"/>
</dbReference>
<keyword evidence="2" id="KW-0812">Transmembrane</keyword>
<keyword evidence="2" id="KW-0472">Membrane</keyword>
<keyword evidence="2" id="KW-1133">Transmembrane helix</keyword>
<sequence>MQMLLSKLIHSDRETVSCRITIIIIIVYPMPILLYILFSLLKKLKICLMTQRIFQAAYLVLPLISRVSGCDHSNPKVFMTARKLYNLCSDGHVQCSPLSSNAPKDSPNGVLIFENMLKEEGLRTRIKFYHTNNYLCFTKNGTLVERPHVRDGRCEFIEKQVGYYFQYEYAVLDGWMLGFSRSGNPTNGLNYLEEQNVDGCTKFIKLDSNVAEETFI</sequence>
<accession>A0ABP1S579</accession>
<dbReference type="CDD" id="cd23307">
    <property type="entry name" value="beta-trefoil_FGF8-like"/>
    <property type="match status" value="1"/>
</dbReference>
<dbReference type="Gene3D" id="2.80.10.50">
    <property type="match status" value="1"/>
</dbReference>
<protein>
    <recommendedName>
        <fullName evidence="5">FGF</fullName>
    </recommendedName>
</protein>
<evidence type="ECO:0000256" key="1">
    <source>
        <dbReference type="ARBA" id="ARBA00007936"/>
    </source>
</evidence>
<dbReference type="InterPro" id="IPR002209">
    <property type="entry name" value="Fibroblast_GF_fam"/>
</dbReference>
<dbReference type="SUPFAM" id="SSF50353">
    <property type="entry name" value="Cytokine"/>
    <property type="match status" value="1"/>
</dbReference>
<reference evidence="3 4" key="1">
    <citation type="submission" date="2024-08" db="EMBL/GenBank/DDBJ databases">
        <authorList>
            <person name="Cucini C."/>
            <person name="Frati F."/>
        </authorList>
    </citation>
    <scope>NUCLEOTIDE SEQUENCE [LARGE SCALE GENOMIC DNA]</scope>
</reference>
<dbReference type="Proteomes" id="UP001642540">
    <property type="component" value="Unassembled WGS sequence"/>
</dbReference>
<evidence type="ECO:0000313" key="3">
    <source>
        <dbReference type="EMBL" id="CAL8143527.1"/>
    </source>
</evidence>
<organism evidence="3 4">
    <name type="scientific">Orchesella dallaii</name>
    <dbReference type="NCBI Taxonomy" id="48710"/>
    <lineage>
        <taxon>Eukaryota</taxon>
        <taxon>Metazoa</taxon>
        <taxon>Ecdysozoa</taxon>
        <taxon>Arthropoda</taxon>
        <taxon>Hexapoda</taxon>
        <taxon>Collembola</taxon>
        <taxon>Entomobryomorpha</taxon>
        <taxon>Entomobryoidea</taxon>
        <taxon>Orchesellidae</taxon>
        <taxon>Orchesellinae</taxon>
        <taxon>Orchesella</taxon>
    </lineage>
</organism>
<evidence type="ECO:0000256" key="2">
    <source>
        <dbReference type="SAM" id="Phobius"/>
    </source>
</evidence>
<feature type="transmembrane region" description="Helical" evidence="2">
    <location>
        <begin position="20"/>
        <end position="41"/>
    </location>
</feature>
<comment type="caution">
    <text evidence="3">The sequence shown here is derived from an EMBL/GenBank/DDBJ whole genome shotgun (WGS) entry which is preliminary data.</text>
</comment>
<comment type="similarity">
    <text evidence="1">Belongs to the heparin-binding growth factors family.</text>
</comment>
<proteinExistence type="inferred from homology"/>